<evidence type="ECO:0000256" key="7">
    <source>
        <dbReference type="SAM" id="SignalP"/>
    </source>
</evidence>
<dbReference type="Pfam" id="PF06886">
    <property type="entry name" value="TPX2"/>
    <property type="match status" value="1"/>
</dbReference>
<dbReference type="EMBL" id="CM031827">
    <property type="protein sequence ID" value="KAG6723944.1"/>
    <property type="molecule type" value="Genomic_DNA"/>
</dbReference>
<feature type="region of interest" description="Disordered" evidence="6">
    <location>
        <begin position="119"/>
        <end position="161"/>
    </location>
</feature>
<dbReference type="GO" id="GO:0008017">
    <property type="term" value="F:microtubule binding"/>
    <property type="evidence" value="ECO:0007669"/>
    <property type="project" value="InterPro"/>
</dbReference>
<proteinExistence type="inferred from homology"/>
<evidence type="ECO:0000256" key="5">
    <source>
        <dbReference type="ARBA" id="ARBA00023212"/>
    </source>
</evidence>
<evidence type="ECO:0000256" key="2">
    <source>
        <dbReference type="ARBA" id="ARBA00005885"/>
    </source>
</evidence>
<feature type="domain" description="TPX2 C-terminal" evidence="8">
    <location>
        <begin position="271"/>
        <end position="341"/>
    </location>
</feature>
<feature type="compositionally biased region" description="Basic and acidic residues" evidence="6">
    <location>
        <begin position="119"/>
        <end position="136"/>
    </location>
</feature>
<dbReference type="GO" id="GO:0005874">
    <property type="term" value="C:microtubule"/>
    <property type="evidence" value="ECO:0007669"/>
    <property type="project" value="UniProtKB-KW"/>
</dbReference>
<feature type="chain" id="PRO_5037955291" description="TPX2 C-terminal domain-containing protein" evidence="7">
    <location>
        <begin position="18"/>
        <end position="446"/>
    </location>
</feature>
<evidence type="ECO:0000313" key="9">
    <source>
        <dbReference type="EMBL" id="KAG6723944.1"/>
    </source>
</evidence>
<dbReference type="AlphaFoldDB" id="A0A922FKL0"/>
<keyword evidence="3" id="KW-0963">Cytoplasm</keyword>
<dbReference type="Proteomes" id="UP000811246">
    <property type="component" value="Chromosome 3"/>
</dbReference>
<evidence type="ECO:0000313" key="10">
    <source>
        <dbReference type="Proteomes" id="UP000811246"/>
    </source>
</evidence>
<feature type="compositionally biased region" description="Polar residues" evidence="6">
    <location>
        <begin position="363"/>
        <end position="381"/>
    </location>
</feature>
<evidence type="ECO:0000256" key="1">
    <source>
        <dbReference type="ARBA" id="ARBA00004245"/>
    </source>
</evidence>
<keyword evidence="7" id="KW-0732">Signal</keyword>
<evidence type="ECO:0000256" key="4">
    <source>
        <dbReference type="ARBA" id="ARBA00022701"/>
    </source>
</evidence>
<dbReference type="InterPro" id="IPR044806">
    <property type="entry name" value="WVD2/WDL1-4"/>
</dbReference>
<evidence type="ECO:0000259" key="8">
    <source>
        <dbReference type="Pfam" id="PF06886"/>
    </source>
</evidence>
<comment type="similarity">
    <text evidence="2">Belongs to the TPX2 family.</text>
</comment>
<name>A0A922FKL0_CARIL</name>
<feature type="signal peptide" evidence="7">
    <location>
        <begin position="1"/>
        <end position="17"/>
    </location>
</feature>
<evidence type="ECO:0000256" key="3">
    <source>
        <dbReference type="ARBA" id="ARBA00022490"/>
    </source>
</evidence>
<dbReference type="InterPro" id="IPR027329">
    <property type="entry name" value="TPX2_C"/>
</dbReference>
<keyword evidence="4" id="KW-0493">Microtubule</keyword>
<comment type="caution">
    <text evidence="9">The sequence shown here is derived from an EMBL/GenBank/DDBJ whole genome shotgun (WGS) entry which is preliminary data.</text>
</comment>
<feature type="compositionally biased region" description="Basic residues" evidence="6">
    <location>
        <begin position="352"/>
        <end position="362"/>
    </location>
</feature>
<comment type="subcellular location">
    <subcellularLocation>
        <location evidence="1">Cytoplasm</location>
        <location evidence="1">Cytoskeleton</location>
    </subcellularLocation>
</comment>
<feature type="region of interest" description="Disordered" evidence="6">
    <location>
        <begin position="345"/>
        <end position="400"/>
    </location>
</feature>
<organism evidence="9 10">
    <name type="scientific">Carya illinoinensis</name>
    <name type="common">Pecan</name>
    <dbReference type="NCBI Taxonomy" id="32201"/>
    <lineage>
        <taxon>Eukaryota</taxon>
        <taxon>Viridiplantae</taxon>
        <taxon>Streptophyta</taxon>
        <taxon>Embryophyta</taxon>
        <taxon>Tracheophyta</taxon>
        <taxon>Spermatophyta</taxon>
        <taxon>Magnoliopsida</taxon>
        <taxon>eudicotyledons</taxon>
        <taxon>Gunneridae</taxon>
        <taxon>Pentapetalae</taxon>
        <taxon>rosids</taxon>
        <taxon>fabids</taxon>
        <taxon>Fagales</taxon>
        <taxon>Juglandaceae</taxon>
        <taxon>Carya</taxon>
    </lineage>
</organism>
<dbReference type="PANTHER" id="PTHR46372">
    <property type="entry name" value="PROTEIN WVD2-LIKE 3"/>
    <property type="match status" value="1"/>
</dbReference>
<sequence>MVLCLLLFVCLILSATKWNTSVLRSLLAFGCRFNVMDSGDPIVSIAESHQSEVPNSGFDGVMEKVSSVFNSTVEFEPLDENAISVSLLEETGNFEPLSEKDVERSTFLEAFGGLTIAKDSKEGDDTKSTDKSKKVQDSGTAIKHSNPKSIMTSVKSKDEKSGSITLNKPFSVATNWRSSSDRQIAGSIRSIHSTVAKKVASAASAACHALQQPAQSYRALPALSTRETQSLREQAKHKPPAKVEEYTHSASFPTVKSAKPRRVGRLPSYGFSLRCDERAQKRKEFHLKLEEKSHAKEVEQSTLQAKSKESLEVEVKMLRRCLTFKATPMPSFYHEPAPPKVEFKKIAPTRARSPKLGRHKRSSLMTASKLSGNRSSQSVQLNLDEKVTQNPTTKESSLNSLRSHLKNPFQDLFLKRLQHWPIQQKMLHFAANVQNNIRLSRKQGKD</sequence>
<dbReference type="GO" id="GO:0000226">
    <property type="term" value="P:microtubule cytoskeleton organization"/>
    <property type="evidence" value="ECO:0007669"/>
    <property type="project" value="InterPro"/>
</dbReference>
<reference evidence="9" key="1">
    <citation type="submission" date="2021-01" db="EMBL/GenBank/DDBJ databases">
        <authorList>
            <person name="Lovell J.T."/>
            <person name="Bentley N."/>
            <person name="Bhattarai G."/>
            <person name="Jenkins J.W."/>
            <person name="Sreedasyam A."/>
            <person name="Alarcon Y."/>
            <person name="Bock C."/>
            <person name="Boston L."/>
            <person name="Carlson J."/>
            <person name="Cervantes K."/>
            <person name="Clermont K."/>
            <person name="Krom N."/>
            <person name="Kubenka K."/>
            <person name="Mamidi S."/>
            <person name="Mattison C."/>
            <person name="Monteros M."/>
            <person name="Pisani C."/>
            <person name="Plott C."/>
            <person name="Rajasekar S."/>
            <person name="Rhein H.S."/>
            <person name="Rohla C."/>
            <person name="Song M."/>
            <person name="Hilaire R.S."/>
            <person name="Shu S."/>
            <person name="Wells L."/>
            <person name="Wang X."/>
            <person name="Webber J."/>
            <person name="Heerema R.J."/>
            <person name="Klein P."/>
            <person name="Conner P."/>
            <person name="Grauke L."/>
            <person name="Grimwood J."/>
            <person name="Schmutz J."/>
            <person name="Randall J.J."/>
        </authorList>
    </citation>
    <scope>NUCLEOTIDE SEQUENCE</scope>
    <source>
        <tissue evidence="9">Leaf</tissue>
    </source>
</reference>
<protein>
    <recommendedName>
        <fullName evidence="8">TPX2 C-terminal domain-containing protein</fullName>
    </recommendedName>
</protein>
<keyword evidence="5" id="KW-0206">Cytoskeleton</keyword>
<dbReference type="PANTHER" id="PTHR46372:SF26">
    <property type="entry name" value="(WILD MALAYSIAN BANANA) HYPOTHETICAL PROTEIN"/>
    <property type="match status" value="1"/>
</dbReference>
<evidence type="ECO:0000256" key="6">
    <source>
        <dbReference type="SAM" id="MobiDB-lite"/>
    </source>
</evidence>
<gene>
    <name evidence="9" type="ORF">I3842_03G233800</name>
</gene>
<feature type="compositionally biased region" description="Polar residues" evidence="6">
    <location>
        <begin position="388"/>
        <end position="400"/>
    </location>
</feature>
<accession>A0A922FKL0</accession>